<proteinExistence type="predicted"/>
<evidence type="ECO:0000313" key="3">
    <source>
        <dbReference type="Proteomes" id="UP000235728"/>
    </source>
</evidence>
<dbReference type="Pfam" id="PF00651">
    <property type="entry name" value="BTB"/>
    <property type="match status" value="1"/>
</dbReference>
<evidence type="ECO:0000313" key="2">
    <source>
        <dbReference type="EMBL" id="PMB64371.1"/>
    </source>
</evidence>
<dbReference type="PANTHER" id="PTHR47843:SF5">
    <property type="entry name" value="BTB_POZ DOMAIN PROTEIN"/>
    <property type="match status" value="1"/>
</dbReference>
<dbReference type="AlphaFoldDB" id="A0A2N6NAR8"/>
<dbReference type="SMART" id="SM00225">
    <property type="entry name" value="BTB"/>
    <property type="match status" value="1"/>
</dbReference>
<organism evidence="2 3">
    <name type="scientific">Beauveria bassiana</name>
    <name type="common">White muscardine disease fungus</name>
    <name type="synonym">Tritirachium shiotae</name>
    <dbReference type="NCBI Taxonomy" id="176275"/>
    <lineage>
        <taxon>Eukaryota</taxon>
        <taxon>Fungi</taxon>
        <taxon>Dikarya</taxon>
        <taxon>Ascomycota</taxon>
        <taxon>Pezizomycotina</taxon>
        <taxon>Sordariomycetes</taxon>
        <taxon>Hypocreomycetidae</taxon>
        <taxon>Hypocreales</taxon>
        <taxon>Cordycipitaceae</taxon>
        <taxon>Beauveria</taxon>
    </lineage>
</organism>
<evidence type="ECO:0000259" key="1">
    <source>
        <dbReference type="PROSITE" id="PS50097"/>
    </source>
</evidence>
<dbReference type="PROSITE" id="PS50097">
    <property type="entry name" value="BTB"/>
    <property type="match status" value="1"/>
</dbReference>
<dbReference type="InterPro" id="IPR000210">
    <property type="entry name" value="BTB/POZ_dom"/>
</dbReference>
<dbReference type="SUPFAM" id="SSF54695">
    <property type="entry name" value="POZ domain"/>
    <property type="match status" value="1"/>
</dbReference>
<comment type="caution">
    <text evidence="2">The sequence shown here is derived from an EMBL/GenBank/DDBJ whole genome shotgun (WGS) entry which is preliminary data.</text>
</comment>
<dbReference type="Gene3D" id="3.30.710.10">
    <property type="entry name" value="Potassium Channel Kv1.1, Chain A"/>
    <property type="match status" value="1"/>
</dbReference>
<feature type="domain" description="BTB" evidence="1">
    <location>
        <begin position="20"/>
        <end position="87"/>
    </location>
</feature>
<protein>
    <submittedName>
        <fullName evidence="2">Speckle-type POZ protein-like</fullName>
    </submittedName>
</protein>
<dbReference type="CDD" id="cd18186">
    <property type="entry name" value="BTB_POZ_ZBTB_KLHL-like"/>
    <property type="match status" value="1"/>
</dbReference>
<dbReference type="Proteomes" id="UP000235728">
    <property type="component" value="Unassembled WGS sequence"/>
</dbReference>
<dbReference type="OMA" id="HQVIVCP"/>
<dbReference type="InterPro" id="IPR011333">
    <property type="entry name" value="SKP1/BTB/POZ_sf"/>
</dbReference>
<sequence>MADSTRGPNLGHLLKSGQFSDLALVCRDQEFNVHKAVVCAQSQVLAAAIREPFQASKTGKIVIEEYDKDTVEQLVEFLYTGDYKPRPHQAEENRDDTAPEENLAQQMLLTSIADSSDRQHHQAENASQVPAPDEDLVQHVLVNSIADYYDIKALADLSKEKLRHAAQIVKNKSLLLDAATVALSRTGDTTVHAVLADATAKNIRQHLESNELAALVGEFAIEIVKRGVAVEDELRLDVQRLKDKLAAAEWESVLVTAARKDVGEGLERILANFNKCVETLHETRICRNQNCGMDFSCYIEQYGQPYEPLFRLRCSRCKCRH</sequence>
<dbReference type="EMBL" id="MRVG01000013">
    <property type="protein sequence ID" value="PMB64371.1"/>
    <property type="molecule type" value="Genomic_DNA"/>
</dbReference>
<name>A0A2N6NAR8_BEABA</name>
<reference evidence="2 3" key="1">
    <citation type="journal article" date="2016" name="Appl. Microbiol. Biotechnol.">
        <title>Characterization of T-DNA insertion mutants with decreased virulence in the entomopathogenic fungus Beauveria bassiana JEF-007.</title>
        <authorList>
            <person name="Kim S."/>
            <person name="Lee S.J."/>
            <person name="Nai Y.S."/>
            <person name="Yu J.S."/>
            <person name="Lee M.R."/>
            <person name="Yang Y.T."/>
            <person name="Kim J.S."/>
        </authorList>
    </citation>
    <scope>NUCLEOTIDE SEQUENCE [LARGE SCALE GENOMIC DNA]</scope>
    <source>
        <strain evidence="2 3">JEF-007</strain>
    </source>
</reference>
<dbReference type="PANTHER" id="PTHR47843">
    <property type="entry name" value="BTB DOMAIN-CONTAINING PROTEIN-RELATED"/>
    <property type="match status" value="1"/>
</dbReference>
<gene>
    <name evidence="2" type="primary">spopl</name>
    <name evidence="2" type="ORF">BM221_009759</name>
</gene>
<accession>A0A2N6NAR8</accession>